<protein>
    <submittedName>
        <fullName evidence="2">Alpha/beta hydrolase</fullName>
    </submittedName>
</protein>
<keyword evidence="3" id="KW-1185">Reference proteome</keyword>
<accession>A0AA41QVI4</accession>
<comment type="caution">
    <text evidence="2">The sequence shown here is derived from an EMBL/GenBank/DDBJ whole genome shotgun (WGS) entry which is preliminary data.</text>
</comment>
<evidence type="ECO:0000259" key="1">
    <source>
        <dbReference type="Pfam" id="PF06259"/>
    </source>
</evidence>
<evidence type="ECO:0000313" key="2">
    <source>
        <dbReference type="EMBL" id="MCI4657852.1"/>
    </source>
</evidence>
<proteinExistence type="predicted"/>
<dbReference type="EMBL" id="JALGAR010000001">
    <property type="protein sequence ID" value="MCI4657852.1"/>
    <property type="molecule type" value="Genomic_DNA"/>
</dbReference>
<sequence>MPTSRPQRVPAALAGAPAIIGALDGVPWPARFTANKTNIAQARKDQAATIASLREQIAAVPQGKSFAPQRVDLQNALAAALKRELTYQVMAGDDHQVLLFDPAGNGRYAEVHGTLSAKTENIRVIVNGTTLNMDSVLKYDLRAKSFYDLSEKSDPDGLVTITWMGTDFPGWETYAQPDLDRFAIEGGPRLARFVAGIDELSPAPIGVVGHSAGGAIVGSAEVTGMPAAYVMHVESAGAGPGVQTIADYAHPETERFAITAPGDPIQKVQALKVLGADPDGLAGIKPLESGYPDTGFVNFGEHDGIFSENSTGWFAMFNVITDAQGTR</sequence>
<evidence type="ECO:0000313" key="3">
    <source>
        <dbReference type="Proteomes" id="UP001165341"/>
    </source>
</evidence>
<dbReference type="SUPFAM" id="SSF53474">
    <property type="entry name" value="alpha/beta-Hydrolases"/>
    <property type="match status" value="1"/>
</dbReference>
<dbReference type="InterPro" id="IPR029058">
    <property type="entry name" value="AB_hydrolase_fold"/>
</dbReference>
<dbReference type="GO" id="GO:0016787">
    <property type="term" value="F:hydrolase activity"/>
    <property type="evidence" value="ECO:0007669"/>
    <property type="project" value="UniProtKB-KW"/>
</dbReference>
<name>A0AA41QVI4_9MICO</name>
<dbReference type="Proteomes" id="UP001165341">
    <property type="component" value="Unassembled WGS sequence"/>
</dbReference>
<dbReference type="InterPro" id="IPR010427">
    <property type="entry name" value="DUF1023"/>
</dbReference>
<reference evidence="2" key="1">
    <citation type="submission" date="2022-03" db="EMBL/GenBank/DDBJ databases">
        <title>Cryobacterium sp. nov. strain ZS14-85, isolated from Antarctic soil.</title>
        <authorList>
            <person name="Li J."/>
            <person name="Niu G."/>
        </authorList>
    </citation>
    <scope>NUCLEOTIDE SEQUENCE</scope>
    <source>
        <strain evidence="2">ZS14-85</strain>
    </source>
</reference>
<feature type="domain" description="DUF1023" evidence="1">
    <location>
        <begin position="101"/>
        <end position="271"/>
    </location>
</feature>
<gene>
    <name evidence="2" type="ORF">MQH31_08535</name>
</gene>
<keyword evidence="2" id="KW-0378">Hydrolase</keyword>
<dbReference type="RefSeq" id="WP_243011626.1">
    <property type="nucleotide sequence ID" value="NZ_JALGAR010000001.1"/>
</dbReference>
<organism evidence="2 3">
    <name type="scientific">Cryobacterium zhongshanensis</name>
    <dbReference type="NCBI Taxonomy" id="2928153"/>
    <lineage>
        <taxon>Bacteria</taxon>
        <taxon>Bacillati</taxon>
        <taxon>Actinomycetota</taxon>
        <taxon>Actinomycetes</taxon>
        <taxon>Micrococcales</taxon>
        <taxon>Microbacteriaceae</taxon>
        <taxon>Cryobacterium</taxon>
    </lineage>
</organism>
<dbReference type="Pfam" id="PF06259">
    <property type="entry name" value="Abhydrolase_8"/>
    <property type="match status" value="1"/>
</dbReference>
<dbReference type="AlphaFoldDB" id="A0AA41QVI4"/>